<dbReference type="Gene3D" id="3.40.50.12780">
    <property type="entry name" value="N-terminal domain of ligase-like"/>
    <property type="match status" value="1"/>
</dbReference>
<dbReference type="InterPro" id="IPR000873">
    <property type="entry name" value="AMP-dep_synth/lig_dom"/>
</dbReference>
<comment type="similarity">
    <text evidence="1">Belongs to the ATP-dependent AMP-binding enzyme family.</text>
</comment>
<dbReference type="EMBL" id="PXYK01000002">
    <property type="protein sequence ID" value="PSJ65229.1"/>
    <property type="molecule type" value="Genomic_DNA"/>
</dbReference>
<feature type="domain" description="AMP-binding enzyme C-terminal" evidence="7">
    <location>
        <begin position="439"/>
        <end position="514"/>
    </location>
</feature>
<feature type="domain" description="AMP-dependent synthetase/ligase" evidence="6">
    <location>
        <begin position="25"/>
        <end position="389"/>
    </location>
</feature>
<keyword evidence="2" id="KW-0436">Ligase</keyword>
<dbReference type="Pfam" id="PF13193">
    <property type="entry name" value="AMP-binding_C"/>
    <property type="match status" value="1"/>
</dbReference>
<dbReference type="InterPro" id="IPR050237">
    <property type="entry name" value="ATP-dep_AMP-bd_enzyme"/>
</dbReference>
<evidence type="ECO:0000256" key="3">
    <source>
        <dbReference type="ARBA" id="ARBA00051915"/>
    </source>
</evidence>
<dbReference type="FunFam" id="3.30.300.30:FF:000008">
    <property type="entry name" value="2,3-dihydroxybenzoate-AMP ligase"/>
    <property type="match status" value="1"/>
</dbReference>
<dbReference type="SUPFAM" id="SSF56801">
    <property type="entry name" value="Acetyl-CoA synthetase-like"/>
    <property type="match status" value="1"/>
</dbReference>
<dbReference type="OrthoDB" id="9803968at2"/>
<keyword evidence="9" id="KW-1185">Reference proteome</keyword>
<dbReference type="RefSeq" id="WP_106770569.1">
    <property type="nucleotide sequence ID" value="NZ_PXYK01000002.1"/>
</dbReference>
<dbReference type="InterPro" id="IPR042099">
    <property type="entry name" value="ANL_N_sf"/>
</dbReference>
<dbReference type="Proteomes" id="UP000241229">
    <property type="component" value="Unassembled WGS sequence"/>
</dbReference>
<evidence type="ECO:0000256" key="2">
    <source>
        <dbReference type="ARBA" id="ARBA00022598"/>
    </source>
</evidence>
<evidence type="ECO:0000313" key="9">
    <source>
        <dbReference type="Proteomes" id="UP000241229"/>
    </source>
</evidence>
<proteinExistence type="inferred from homology"/>
<reference evidence="8 9" key="1">
    <citation type="submission" date="2018-03" db="EMBL/GenBank/DDBJ databases">
        <title>The draft genome of Mesorhizobium sp. 6GN-30.</title>
        <authorList>
            <person name="Liu L."/>
            <person name="Li L."/>
            <person name="Wang T."/>
            <person name="Zhang X."/>
            <person name="Liang L."/>
        </authorList>
    </citation>
    <scope>NUCLEOTIDE SEQUENCE [LARGE SCALE GENOMIC DNA]</scope>
    <source>
        <strain evidence="8 9">6GN30</strain>
    </source>
</reference>
<dbReference type="PANTHER" id="PTHR43767">
    <property type="entry name" value="LONG-CHAIN-FATTY-ACID--COA LIGASE"/>
    <property type="match status" value="1"/>
</dbReference>
<gene>
    <name evidence="8" type="ORF">C7I84_02470</name>
</gene>
<dbReference type="PANTHER" id="PTHR43767:SF1">
    <property type="entry name" value="NONRIBOSOMAL PEPTIDE SYNTHASE PES1 (EUROFUNG)-RELATED"/>
    <property type="match status" value="1"/>
</dbReference>
<dbReference type="Pfam" id="PF00501">
    <property type="entry name" value="AMP-binding"/>
    <property type="match status" value="1"/>
</dbReference>
<evidence type="ECO:0000259" key="7">
    <source>
        <dbReference type="Pfam" id="PF13193"/>
    </source>
</evidence>
<comment type="catalytic activity">
    <reaction evidence="3">
        <text>3-(methylsulfanyl)propanoate + ATP + CoA = 3-(methylsulfanyl)propanoyl-CoA + AMP + diphosphate</text>
        <dbReference type="Rhea" id="RHEA:43052"/>
        <dbReference type="ChEBI" id="CHEBI:30616"/>
        <dbReference type="ChEBI" id="CHEBI:33019"/>
        <dbReference type="ChEBI" id="CHEBI:49016"/>
        <dbReference type="ChEBI" id="CHEBI:57287"/>
        <dbReference type="ChEBI" id="CHEBI:82815"/>
        <dbReference type="ChEBI" id="CHEBI:456215"/>
        <dbReference type="EC" id="6.2.1.44"/>
    </reaction>
    <physiologicalReaction direction="left-to-right" evidence="3">
        <dbReference type="Rhea" id="RHEA:43053"/>
    </physiologicalReaction>
</comment>
<protein>
    <recommendedName>
        <fullName evidence="5">3-methylmercaptopropionyl-CoA ligase</fullName>
        <ecNumber evidence="4">6.2.1.44</ecNumber>
    </recommendedName>
</protein>
<dbReference type="EC" id="6.2.1.44" evidence="4"/>
<dbReference type="InterPro" id="IPR025110">
    <property type="entry name" value="AMP-bd_C"/>
</dbReference>
<evidence type="ECO:0000256" key="1">
    <source>
        <dbReference type="ARBA" id="ARBA00006432"/>
    </source>
</evidence>
<evidence type="ECO:0000256" key="5">
    <source>
        <dbReference type="ARBA" id="ARBA00067668"/>
    </source>
</evidence>
<dbReference type="GO" id="GO:0016878">
    <property type="term" value="F:acid-thiol ligase activity"/>
    <property type="evidence" value="ECO:0007669"/>
    <property type="project" value="UniProtKB-ARBA"/>
</dbReference>
<evidence type="ECO:0000313" key="8">
    <source>
        <dbReference type="EMBL" id="PSJ65229.1"/>
    </source>
</evidence>
<dbReference type="NCBIfam" id="NF004837">
    <property type="entry name" value="PRK06187.1"/>
    <property type="match status" value="1"/>
</dbReference>
<dbReference type="InterPro" id="IPR045851">
    <property type="entry name" value="AMP-bd_C_sf"/>
</dbReference>
<name>A0A2P7SRW8_9HYPH</name>
<dbReference type="Gene3D" id="3.30.300.30">
    <property type="match status" value="1"/>
</dbReference>
<organism evidence="8 9">
    <name type="scientific">Kumtagia ephedrae</name>
    <dbReference type="NCBI Taxonomy" id="2116701"/>
    <lineage>
        <taxon>Bacteria</taxon>
        <taxon>Pseudomonadati</taxon>
        <taxon>Pseudomonadota</taxon>
        <taxon>Alphaproteobacteria</taxon>
        <taxon>Hyphomicrobiales</taxon>
        <taxon>Phyllobacteriaceae</taxon>
        <taxon>Kumtagia</taxon>
    </lineage>
</organism>
<dbReference type="AlphaFoldDB" id="A0A2P7SRW8"/>
<sequence length="532" mass="58239">MSIVDDSPEEAAARAEIASVADIVRRHAARRGAKTALYYEDQFLTYADWDERSSRVANGLIAAGCKPGTRIAYLGKNDPRYFEVLMGCAKSNTVLTAISWRLALPEIHYLLENFDTEFLFIDMDFAAKLEEIRAARPDFRGIVVIGGHVEGAESFDAWRHRQPAIDPKLPVSPDDVVLQLHTSGTTGRPKGAMLTNANVLNSVRHTESGELGEWSTEDIVLTPLPLFHSGGTCWAMYAPYVGAANYITREAGSPFILQALASAPITKAGFVPAVIQQIINDPAFDRSHAKSLQVVGYGGSPITVDLLRRAVRELGCGFVQMFGMTETTTMGTTLLPQDHDLDRPELLASCGRPLHDMEIRIVDAQGNDLPAGESGEILLRGGAVMQGYYGRPEATAEALRDGWYHSGDAGYFDTNGYLYIRDRIKDMIISGGENIYPAEVEQAVAEHPAVLEVGVVGVPSEKWGEEVKAFVALHPGQQVSEAELIAHCRCRIASFKCPKSVAFVDALPRNPSGKILKRELRAPYWAQREQAI</sequence>
<comment type="caution">
    <text evidence="8">The sequence shown here is derived from an EMBL/GenBank/DDBJ whole genome shotgun (WGS) entry which is preliminary data.</text>
</comment>
<evidence type="ECO:0000256" key="4">
    <source>
        <dbReference type="ARBA" id="ARBA00066616"/>
    </source>
</evidence>
<accession>A0A2P7SRW8</accession>
<evidence type="ECO:0000259" key="6">
    <source>
        <dbReference type="Pfam" id="PF00501"/>
    </source>
</evidence>